<sequence>MTLYSLKATLYHNTQ</sequence>
<reference evidence="1" key="1">
    <citation type="submission" date="2018-02" db="EMBL/GenBank/DDBJ databases">
        <title>Rhizophora mucronata_Transcriptome.</title>
        <authorList>
            <person name="Meera S.P."/>
            <person name="Sreeshan A."/>
            <person name="Augustine A."/>
        </authorList>
    </citation>
    <scope>NUCLEOTIDE SEQUENCE</scope>
    <source>
        <tissue evidence="1">Leaf</tissue>
    </source>
</reference>
<evidence type="ECO:0000313" key="1">
    <source>
        <dbReference type="EMBL" id="MBX68465.1"/>
    </source>
</evidence>
<dbReference type="EMBL" id="GGEC01087981">
    <property type="protein sequence ID" value="MBX68465.1"/>
    <property type="molecule type" value="Transcribed_RNA"/>
</dbReference>
<organism evidence="1">
    <name type="scientific">Rhizophora mucronata</name>
    <name type="common">Asiatic mangrove</name>
    <dbReference type="NCBI Taxonomy" id="61149"/>
    <lineage>
        <taxon>Eukaryota</taxon>
        <taxon>Viridiplantae</taxon>
        <taxon>Streptophyta</taxon>
        <taxon>Embryophyta</taxon>
        <taxon>Tracheophyta</taxon>
        <taxon>Spermatophyta</taxon>
        <taxon>Magnoliopsida</taxon>
        <taxon>eudicotyledons</taxon>
        <taxon>Gunneridae</taxon>
        <taxon>Pentapetalae</taxon>
        <taxon>rosids</taxon>
        <taxon>fabids</taxon>
        <taxon>Malpighiales</taxon>
        <taxon>Rhizophoraceae</taxon>
        <taxon>Rhizophora</taxon>
    </lineage>
</organism>
<proteinExistence type="predicted"/>
<accession>A0A2P2QNG0</accession>
<protein>
    <submittedName>
        <fullName evidence="1">Uncharacterized protein</fullName>
    </submittedName>
</protein>
<name>A0A2P2QNG0_RHIMU</name>